<dbReference type="GO" id="GO:0009451">
    <property type="term" value="P:RNA modification"/>
    <property type="evidence" value="ECO:0007669"/>
    <property type="project" value="InterPro"/>
</dbReference>
<reference evidence="3 4" key="1">
    <citation type="journal article" date="2018" name="Front. Plant Sci.">
        <title>Red Clover (Trifolium pratense) and Zigzag Clover (T. medium) - A Picture of Genomic Similarities and Differences.</title>
        <authorList>
            <person name="Dluhosova J."/>
            <person name="Istvanek J."/>
            <person name="Nedelnik J."/>
            <person name="Repkova J."/>
        </authorList>
    </citation>
    <scope>NUCLEOTIDE SEQUENCE [LARGE SCALE GENOMIC DNA]</scope>
    <source>
        <strain evidence="4">cv. 10/8</strain>
        <tissue evidence="3">Leaf</tissue>
    </source>
</reference>
<evidence type="ECO:0000313" key="4">
    <source>
        <dbReference type="Proteomes" id="UP000265520"/>
    </source>
</evidence>
<dbReference type="InterPro" id="IPR032867">
    <property type="entry name" value="DYW_dom"/>
</dbReference>
<evidence type="ECO:0000259" key="2">
    <source>
        <dbReference type="Pfam" id="PF14432"/>
    </source>
</evidence>
<dbReference type="PANTHER" id="PTHR47926:SF342">
    <property type="entry name" value="TETRATRICOPEPTIDE-LIKE HELICAL DOMAIN-CONTAINING PROTEIN-RELATED"/>
    <property type="match status" value="1"/>
</dbReference>
<dbReference type="Pfam" id="PF14432">
    <property type="entry name" value="DYW_deaminase"/>
    <property type="match status" value="1"/>
</dbReference>
<protein>
    <submittedName>
        <fullName evidence="3">Pentatricopeptide repeat-containing protein</fullName>
    </submittedName>
</protein>
<dbReference type="InterPro" id="IPR046960">
    <property type="entry name" value="PPR_At4g14850-like_plant"/>
</dbReference>
<dbReference type="Pfam" id="PF20430">
    <property type="entry name" value="Eplus_motif"/>
    <property type="match status" value="1"/>
</dbReference>
<dbReference type="Proteomes" id="UP000265520">
    <property type="component" value="Unassembled WGS sequence"/>
</dbReference>
<dbReference type="GO" id="GO:0008270">
    <property type="term" value="F:zinc ion binding"/>
    <property type="evidence" value="ECO:0007669"/>
    <property type="project" value="InterPro"/>
</dbReference>
<proteinExistence type="inferred from homology"/>
<dbReference type="PANTHER" id="PTHR47926">
    <property type="entry name" value="PENTATRICOPEPTIDE REPEAT-CONTAINING PROTEIN"/>
    <property type="match status" value="1"/>
</dbReference>
<organism evidence="3 4">
    <name type="scientific">Trifolium medium</name>
    <dbReference type="NCBI Taxonomy" id="97028"/>
    <lineage>
        <taxon>Eukaryota</taxon>
        <taxon>Viridiplantae</taxon>
        <taxon>Streptophyta</taxon>
        <taxon>Embryophyta</taxon>
        <taxon>Tracheophyta</taxon>
        <taxon>Spermatophyta</taxon>
        <taxon>Magnoliopsida</taxon>
        <taxon>eudicotyledons</taxon>
        <taxon>Gunneridae</taxon>
        <taxon>Pentapetalae</taxon>
        <taxon>rosids</taxon>
        <taxon>fabids</taxon>
        <taxon>Fabales</taxon>
        <taxon>Fabaceae</taxon>
        <taxon>Papilionoideae</taxon>
        <taxon>50 kb inversion clade</taxon>
        <taxon>NPAAA clade</taxon>
        <taxon>Hologalegina</taxon>
        <taxon>IRL clade</taxon>
        <taxon>Trifolieae</taxon>
        <taxon>Trifolium</taxon>
    </lineage>
</organism>
<evidence type="ECO:0000256" key="1">
    <source>
        <dbReference type="ARBA" id="ARBA00006643"/>
    </source>
</evidence>
<dbReference type="Gene3D" id="1.25.40.10">
    <property type="entry name" value="Tetratricopeptide repeat domain"/>
    <property type="match status" value="1"/>
</dbReference>
<dbReference type="GO" id="GO:0003723">
    <property type="term" value="F:RNA binding"/>
    <property type="evidence" value="ECO:0007669"/>
    <property type="project" value="InterPro"/>
</dbReference>
<sequence length="226" mass="26144">LGRARRFEEAAMLIEEVKNPDAILWRTLLNACKIHGEVEMAEKFMRKMLDHTPEDGGSHILLTNIYASAGKWDSVIEMKSAIRDLRLKKSPAMSWVDIDREVHTFMAGDLSHPRAHEILKMLHELVEKVKNLGYNPDTKFVLQDLEEEKKISSLYYHSEKLAIAFALWKTCGRNTTIRIFKNLRVCGDCHSWIKFVSLLTGRDIVARDAKRFHHFKGGICSCKDYW</sequence>
<dbReference type="InterPro" id="IPR046849">
    <property type="entry name" value="E2_motif"/>
</dbReference>
<name>A0A392Q0K0_9FABA</name>
<accession>A0A392Q0K0</accession>
<dbReference type="EMBL" id="LXQA010102299">
    <property type="protein sequence ID" value="MCI16755.1"/>
    <property type="molecule type" value="Genomic_DNA"/>
</dbReference>
<evidence type="ECO:0000313" key="3">
    <source>
        <dbReference type="EMBL" id="MCI16755.1"/>
    </source>
</evidence>
<keyword evidence="4" id="KW-1185">Reference proteome</keyword>
<feature type="domain" description="DYW" evidence="2">
    <location>
        <begin position="133"/>
        <end position="226"/>
    </location>
</feature>
<dbReference type="InterPro" id="IPR046848">
    <property type="entry name" value="E_motif"/>
</dbReference>
<comment type="caution">
    <text evidence="3">The sequence shown here is derived from an EMBL/GenBank/DDBJ whole genome shotgun (WGS) entry which is preliminary data.</text>
</comment>
<dbReference type="InterPro" id="IPR011990">
    <property type="entry name" value="TPR-like_helical_dom_sf"/>
</dbReference>
<dbReference type="Pfam" id="PF20431">
    <property type="entry name" value="E_motif"/>
    <property type="match status" value="1"/>
</dbReference>
<dbReference type="AlphaFoldDB" id="A0A392Q0K0"/>
<comment type="similarity">
    <text evidence="1">Belongs to the PPR family. PCMP-H subfamily.</text>
</comment>
<feature type="non-terminal residue" evidence="3">
    <location>
        <position position="1"/>
    </location>
</feature>